<evidence type="ECO:0000313" key="13">
    <source>
        <dbReference type="EMBL" id="KAG6456250.1"/>
    </source>
</evidence>
<evidence type="ECO:0000256" key="10">
    <source>
        <dbReference type="SAM" id="SignalP"/>
    </source>
</evidence>
<keyword evidence="6" id="KW-0165">Cleavage on pair of basic residues</keyword>
<evidence type="ECO:0000256" key="2">
    <source>
        <dbReference type="ARBA" id="ARBA00007550"/>
    </source>
</evidence>
<evidence type="ECO:0000256" key="5">
    <source>
        <dbReference type="ARBA" id="ARBA00022588"/>
    </source>
</evidence>
<feature type="chain" id="PRO_5038276524" evidence="10">
    <location>
        <begin position="19"/>
        <end position="225"/>
    </location>
</feature>
<evidence type="ECO:0000256" key="4">
    <source>
        <dbReference type="ARBA" id="ARBA00022529"/>
    </source>
</evidence>
<keyword evidence="7 10" id="KW-0732">Signal</keyword>
<dbReference type="EMBL" id="JH668507">
    <property type="protein sequence ID" value="KAG6456250.1"/>
    <property type="molecule type" value="Genomic_DNA"/>
</dbReference>
<comment type="subcellular location">
    <subcellularLocation>
        <location evidence="1">Secreted</location>
    </subcellularLocation>
</comment>
<comment type="similarity">
    <text evidence="2">Belongs to the attacin/sarcotoxin-2 family.</text>
</comment>
<evidence type="ECO:0000256" key="8">
    <source>
        <dbReference type="ARBA" id="ARBA00022859"/>
    </source>
</evidence>
<evidence type="ECO:0000313" key="14">
    <source>
        <dbReference type="Proteomes" id="UP000791440"/>
    </source>
</evidence>
<dbReference type="Pfam" id="PF03768">
    <property type="entry name" value="Attacin_N"/>
    <property type="match status" value="1"/>
</dbReference>
<evidence type="ECO:0000256" key="6">
    <source>
        <dbReference type="ARBA" id="ARBA00022685"/>
    </source>
</evidence>
<evidence type="ECO:0000256" key="3">
    <source>
        <dbReference type="ARBA" id="ARBA00022525"/>
    </source>
</evidence>
<dbReference type="Pfam" id="PF03769">
    <property type="entry name" value="Attacin_C"/>
    <property type="match status" value="1"/>
</dbReference>
<organism evidence="13 14">
    <name type="scientific">Manduca sexta</name>
    <name type="common">Tobacco hawkmoth</name>
    <name type="synonym">Tobacco hornworm</name>
    <dbReference type="NCBI Taxonomy" id="7130"/>
    <lineage>
        <taxon>Eukaryota</taxon>
        <taxon>Metazoa</taxon>
        <taxon>Ecdysozoa</taxon>
        <taxon>Arthropoda</taxon>
        <taxon>Hexapoda</taxon>
        <taxon>Insecta</taxon>
        <taxon>Pterygota</taxon>
        <taxon>Neoptera</taxon>
        <taxon>Endopterygota</taxon>
        <taxon>Lepidoptera</taxon>
        <taxon>Glossata</taxon>
        <taxon>Ditrysia</taxon>
        <taxon>Bombycoidea</taxon>
        <taxon>Sphingidae</taxon>
        <taxon>Sphinginae</taxon>
        <taxon>Sphingini</taxon>
        <taxon>Manduca</taxon>
    </lineage>
</organism>
<keyword evidence="14" id="KW-1185">Reference proteome</keyword>
<reference evidence="13" key="1">
    <citation type="journal article" date="2016" name="Insect Biochem. Mol. Biol.">
        <title>Multifaceted biological insights from a draft genome sequence of the tobacco hornworm moth, Manduca sexta.</title>
        <authorList>
            <person name="Kanost M.R."/>
            <person name="Arrese E.L."/>
            <person name="Cao X."/>
            <person name="Chen Y.R."/>
            <person name="Chellapilla S."/>
            <person name="Goldsmith M.R."/>
            <person name="Grosse-Wilde E."/>
            <person name="Heckel D.G."/>
            <person name="Herndon N."/>
            <person name="Jiang H."/>
            <person name="Papanicolaou A."/>
            <person name="Qu J."/>
            <person name="Soulages J.L."/>
            <person name="Vogel H."/>
            <person name="Walters J."/>
            <person name="Waterhouse R.M."/>
            <person name="Ahn S.J."/>
            <person name="Almeida F.C."/>
            <person name="An C."/>
            <person name="Aqrawi P."/>
            <person name="Bretschneider A."/>
            <person name="Bryant W.B."/>
            <person name="Bucks S."/>
            <person name="Chao H."/>
            <person name="Chevignon G."/>
            <person name="Christen J.M."/>
            <person name="Clarke D.F."/>
            <person name="Dittmer N.T."/>
            <person name="Ferguson L.C.F."/>
            <person name="Garavelou S."/>
            <person name="Gordon K.H.J."/>
            <person name="Gunaratna R.T."/>
            <person name="Han Y."/>
            <person name="Hauser F."/>
            <person name="He Y."/>
            <person name="Heidel-Fischer H."/>
            <person name="Hirsh A."/>
            <person name="Hu Y."/>
            <person name="Jiang H."/>
            <person name="Kalra D."/>
            <person name="Klinner C."/>
            <person name="Konig C."/>
            <person name="Kovar C."/>
            <person name="Kroll A.R."/>
            <person name="Kuwar S.S."/>
            <person name="Lee S.L."/>
            <person name="Lehman R."/>
            <person name="Li K."/>
            <person name="Li Z."/>
            <person name="Liang H."/>
            <person name="Lovelace S."/>
            <person name="Lu Z."/>
            <person name="Mansfield J.H."/>
            <person name="McCulloch K.J."/>
            <person name="Mathew T."/>
            <person name="Morton B."/>
            <person name="Muzny D.M."/>
            <person name="Neunemann D."/>
            <person name="Ongeri F."/>
            <person name="Pauchet Y."/>
            <person name="Pu L.L."/>
            <person name="Pyrousis I."/>
            <person name="Rao X.J."/>
            <person name="Redding A."/>
            <person name="Roesel C."/>
            <person name="Sanchez-Gracia A."/>
            <person name="Schaack S."/>
            <person name="Shukla A."/>
            <person name="Tetreau G."/>
            <person name="Wang Y."/>
            <person name="Xiong G.H."/>
            <person name="Traut W."/>
            <person name="Walsh T.K."/>
            <person name="Worley K.C."/>
            <person name="Wu D."/>
            <person name="Wu W."/>
            <person name="Wu Y.Q."/>
            <person name="Zhang X."/>
            <person name="Zou Z."/>
            <person name="Zucker H."/>
            <person name="Briscoe A.D."/>
            <person name="Burmester T."/>
            <person name="Clem R.J."/>
            <person name="Feyereisen R."/>
            <person name="Grimmelikhuijzen C.J.P."/>
            <person name="Hamodrakas S.J."/>
            <person name="Hansson B.S."/>
            <person name="Huguet E."/>
            <person name="Jermiin L.S."/>
            <person name="Lan Q."/>
            <person name="Lehman H.K."/>
            <person name="Lorenzen M."/>
            <person name="Merzendorfer H."/>
            <person name="Michalopoulos I."/>
            <person name="Morton D.B."/>
            <person name="Muthukrishnan S."/>
            <person name="Oakeshott J.G."/>
            <person name="Palmer W."/>
            <person name="Park Y."/>
            <person name="Passarelli A.L."/>
            <person name="Rozas J."/>
            <person name="Schwartz L.M."/>
            <person name="Smith W."/>
            <person name="Southgate A."/>
            <person name="Vilcinskas A."/>
            <person name="Vogt R."/>
            <person name="Wang P."/>
            <person name="Werren J."/>
            <person name="Yu X.Q."/>
            <person name="Zhou J.J."/>
            <person name="Brown S.J."/>
            <person name="Scherer S.E."/>
            <person name="Richards S."/>
            <person name="Blissard G.W."/>
        </authorList>
    </citation>
    <scope>NUCLEOTIDE SEQUENCE</scope>
</reference>
<comment type="caution">
    <text evidence="13">The sequence shown here is derived from an EMBL/GenBank/DDBJ whole genome shotgun (WGS) entry which is preliminary data.</text>
</comment>
<evidence type="ECO:0000259" key="12">
    <source>
        <dbReference type="Pfam" id="PF03769"/>
    </source>
</evidence>
<gene>
    <name evidence="13" type="ORF">O3G_MSEX009627</name>
</gene>
<keyword evidence="9" id="KW-0044">Antibiotic</keyword>
<dbReference type="GO" id="GO:0045087">
    <property type="term" value="P:innate immune response"/>
    <property type="evidence" value="ECO:0007669"/>
    <property type="project" value="UniProtKB-KW"/>
</dbReference>
<sequence length="225" mass="24417">MSLSCLLLFALALMGAESRYITDDVVFVPMVVSRVRRDTHGSVTVNSDGTSGAIVKVPFAGNDKNIVSAIGGLDLDKNFKMSGATAGLAYDNVNGHGATLTNTHIPSFGDKLTAAGKLNVFHNDNHNLDVKALATRTMPDIPRVPDFNTFGGGVDYMFKDKVGASASAAHTPLFDRNDYSVGGKLNLFRDKTTSLDFNADYKKFEMPNFKSDWTPNIGFSFSKFW</sequence>
<dbReference type="GO" id="GO:0042742">
    <property type="term" value="P:defense response to bacterium"/>
    <property type="evidence" value="ECO:0007669"/>
    <property type="project" value="UniProtKB-KW"/>
</dbReference>
<keyword evidence="8" id="KW-0391">Immunity</keyword>
<keyword evidence="4" id="KW-0929">Antimicrobial</keyword>
<keyword evidence="3" id="KW-0964">Secreted</keyword>
<dbReference type="OrthoDB" id="7441167at2759"/>
<evidence type="ECO:0000259" key="11">
    <source>
        <dbReference type="Pfam" id="PF03768"/>
    </source>
</evidence>
<proteinExistence type="inferred from homology"/>
<name>A0A921ZEX3_MANSE</name>
<feature type="signal peptide" evidence="10">
    <location>
        <begin position="1"/>
        <end position="18"/>
    </location>
</feature>
<feature type="domain" description="Attacin C-terminal" evidence="12">
    <location>
        <begin position="106"/>
        <end position="224"/>
    </location>
</feature>
<feature type="domain" description="Attacin N-terminal" evidence="11">
    <location>
        <begin position="40"/>
        <end position="104"/>
    </location>
</feature>
<dbReference type="GO" id="GO:0005576">
    <property type="term" value="C:extracellular region"/>
    <property type="evidence" value="ECO:0007669"/>
    <property type="project" value="UniProtKB-SubCell"/>
</dbReference>
<dbReference type="InterPro" id="IPR005521">
    <property type="entry name" value="Attacin_C"/>
</dbReference>
<dbReference type="InterPro" id="IPR005520">
    <property type="entry name" value="Attacin_N"/>
</dbReference>
<reference evidence="13" key="2">
    <citation type="submission" date="2020-12" db="EMBL/GenBank/DDBJ databases">
        <authorList>
            <person name="Kanost M."/>
        </authorList>
    </citation>
    <scope>NUCLEOTIDE SEQUENCE</scope>
</reference>
<dbReference type="Proteomes" id="UP000791440">
    <property type="component" value="Unassembled WGS sequence"/>
</dbReference>
<protein>
    <submittedName>
        <fullName evidence="13">Uncharacterized protein</fullName>
    </submittedName>
</protein>
<keyword evidence="5" id="KW-0399">Innate immunity</keyword>
<evidence type="ECO:0000256" key="7">
    <source>
        <dbReference type="ARBA" id="ARBA00022729"/>
    </source>
</evidence>
<dbReference type="AlphaFoldDB" id="A0A921ZEX3"/>
<evidence type="ECO:0000256" key="1">
    <source>
        <dbReference type="ARBA" id="ARBA00004613"/>
    </source>
</evidence>
<evidence type="ECO:0000256" key="9">
    <source>
        <dbReference type="ARBA" id="ARBA00023022"/>
    </source>
</evidence>
<accession>A0A921ZEX3</accession>
<dbReference type="EMBL" id="JH668507">
    <property type="protein sequence ID" value="KAG6456249.1"/>
    <property type="molecule type" value="Genomic_DNA"/>
</dbReference>